<keyword evidence="5 7" id="KW-0472">Membrane</keyword>
<evidence type="ECO:0000256" key="4">
    <source>
        <dbReference type="ARBA" id="ARBA00022989"/>
    </source>
</evidence>
<evidence type="ECO:0000259" key="9">
    <source>
        <dbReference type="Pfam" id="PF01529"/>
    </source>
</evidence>
<feature type="transmembrane region" description="Helical" evidence="7">
    <location>
        <begin position="152"/>
        <end position="172"/>
    </location>
</feature>
<comment type="domain">
    <text evidence="7">The DHHC domain is required for palmitoyltransferase activity.</text>
</comment>
<keyword evidence="2 7" id="KW-0808">Transferase</keyword>
<protein>
    <recommendedName>
        <fullName evidence="7">Palmitoyltransferase</fullName>
        <ecNumber evidence="7">2.3.1.225</ecNumber>
    </recommendedName>
</protein>
<comment type="similarity">
    <text evidence="7">Belongs to the DHHC palmitoyltransferase family.</text>
</comment>
<keyword evidence="4 7" id="KW-1133">Transmembrane helix</keyword>
<evidence type="ECO:0000256" key="5">
    <source>
        <dbReference type="ARBA" id="ARBA00023136"/>
    </source>
</evidence>
<evidence type="ECO:0000256" key="8">
    <source>
        <dbReference type="SAM" id="MobiDB-lite"/>
    </source>
</evidence>
<dbReference type="PANTHER" id="PTHR12246">
    <property type="entry name" value="PALMITOYLTRANSFERASE ZDHHC16"/>
    <property type="match status" value="1"/>
</dbReference>
<evidence type="ECO:0000256" key="6">
    <source>
        <dbReference type="ARBA" id="ARBA00023315"/>
    </source>
</evidence>
<dbReference type="InterPro" id="IPR039859">
    <property type="entry name" value="PFA4/ZDH16/20/ERF2-like"/>
</dbReference>
<feature type="transmembrane region" description="Helical" evidence="7">
    <location>
        <begin position="12"/>
        <end position="32"/>
    </location>
</feature>
<evidence type="ECO:0000256" key="3">
    <source>
        <dbReference type="ARBA" id="ARBA00022692"/>
    </source>
</evidence>
<feature type="region of interest" description="Disordered" evidence="8">
    <location>
        <begin position="77"/>
        <end position="100"/>
    </location>
</feature>
<feature type="transmembrane region" description="Helical" evidence="7">
    <location>
        <begin position="44"/>
        <end position="66"/>
    </location>
</feature>
<feature type="transmembrane region" description="Helical" evidence="7">
    <location>
        <begin position="184"/>
        <end position="211"/>
    </location>
</feature>
<comment type="caution">
    <text evidence="10">The sequence shown here is derived from an EMBL/GenBank/DDBJ whole genome shotgun (WGS) entry which is preliminary data.</text>
</comment>
<dbReference type="Proteomes" id="UP001642484">
    <property type="component" value="Unassembled WGS sequence"/>
</dbReference>
<reference evidence="10 11" key="1">
    <citation type="submission" date="2024-02" db="EMBL/GenBank/DDBJ databases">
        <authorList>
            <person name="Chen Y."/>
            <person name="Shah S."/>
            <person name="Dougan E. K."/>
            <person name="Thang M."/>
            <person name="Chan C."/>
        </authorList>
    </citation>
    <scope>NUCLEOTIDE SEQUENCE [LARGE SCALE GENOMIC DNA]</scope>
</reference>
<comment type="subcellular location">
    <subcellularLocation>
        <location evidence="1">Membrane</location>
        <topology evidence="1">Multi-pass membrane protein</topology>
    </subcellularLocation>
</comment>
<keyword evidence="3 7" id="KW-0812">Transmembrane</keyword>
<feature type="domain" description="Palmitoyltransferase DHHC" evidence="9">
    <location>
        <begin position="105"/>
        <end position="228"/>
    </location>
</feature>
<comment type="catalytic activity">
    <reaction evidence="7">
        <text>L-cysteinyl-[protein] + hexadecanoyl-CoA = S-hexadecanoyl-L-cysteinyl-[protein] + CoA</text>
        <dbReference type="Rhea" id="RHEA:36683"/>
        <dbReference type="Rhea" id="RHEA-COMP:10131"/>
        <dbReference type="Rhea" id="RHEA-COMP:11032"/>
        <dbReference type="ChEBI" id="CHEBI:29950"/>
        <dbReference type="ChEBI" id="CHEBI:57287"/>
        <dbReference type="ChEBI" id="CHEBI:57379"/>
        <dbReference type="ChEBI" id="CHEBI:74151"/>
        <dbReference type="EC" id="2.3.1.225"/>
    </reaction>
</comment>
<evidence type="ECO:0000256" key="1">
    <source>
        <dbReference type="ARBA" id="ARBA00004141"/>
    </source>
</evidence>
<accession>A0ABP0HBN9</accession>
<dbReference type="PROSITE" id="PS50216">
    <property type="entry name" value="DHHC"/>
    <property type="match status" value="1"/>
</dbReference>
<proteinExistence type="inferred from homology"/>
<evidence type="ECO:0000256" key="2">
    <source>
        <dbReference type="ARBA" id="ARBA00022679"/>
    </source>
</evidence>
<evidence type="ECO:0000256" key="7">
    <source>
        <dbReference type="RuleBase" id="RU079119"/>
    </source>
</evidence>
<evidence type="ECO:0000313" key="11">
    <source>
        <dbReference type="Proteomes" id="UP001642484"/>
    </source>
</evidence>
<gene>
    <name evidence="10" type="ORF">CCMP2556_LOCUS766</name>
</gene>
<keyword evidence="11" id="KW-1185">Reference proteome</keyword>
<dbReference type="InterPro" id="IPR001594">
    <property type="entry name" value="Palmitoyltrfase_DHHC"/>
</dbReference>
<keyword evidence="6 7" id="KW-0012">Acyltransferase</keyword>
<dbReference type="EMBL" id="CAXAMN010000226">
    <property type="protein sequence ID" value="CAK8987143.1"/>
    <property type="molecule type" value="Genomic_DNA"/>
</dbReference>
<organism evidence="10 11">
    <name type="scientific">Durusdinium trenchii</name>
    <dbReference type="NCBI Taxonomy" id="1381693"/>
    <lineage>
        <taxon>Eukaryota</taxon>
        <taxon>Sar</taxon>
        <taxon>Alveolata</taxon>
        <taxon>Dinophyceae</taxon>
        <taxon>Suessiales</taxon>
        <taxon>Symbiodiniaceae</taxon>
        <taxon>Durusdinium</taxon>
    </lineage>
</organism>
<evidence type="ECO:0000313" key="10">
    <source>
        <dbReference type="EMBL" id="CAK8987143.1"/>
    </source>
</evidence>
<dbReference type="Pfam" id="PF01529">
    <property type="entry name" value="DHHC"/>
    <property type="match status" value="1"/>
</dbReference>
<name>A0ABP0HBN9_9DINO</name>
<dbReference type="EC" id="2.3.1.225" evidence="7"/>
<sequence>MDQRSVMDAARVLPVVFVVVNMVSLYLIYSYYHLIPLLQDPKSYHTGVIQAAVFNGITLMMLLCYVRAVATNPGNIPSKEEDPSWEYVPDTAVQQPETKEKKRTGERRHCKWCAKYKPDRCHHCRVCKTCILKMDHHCPWIYNCVGFRNHKFFFLLLLYSASACNFITITMIPTVESAVQQNSAFAQMFLVLFAETLSAFLGILITFFFFFHIWLTFQAMTTIEFCEKNTKNQSYGSSVHDRGINGNIRAVLGDWILLWLLPVSPPSGNGTNFNASRPQL</sequence>